<dbReference type="RefSeq" id="WP_020738666.1">
    <property type="nucleotide sequence ID" value="NC_021658.1"/>
</dbReference>
<accession>S4Y4B4</accession>
<dbReference type="AlphaFoldDB" id="S4Y4B4"/>
<organism evidence="1 2">
    <name type="scientific">Sorangium cellulosum So0157-2</name>
    <dbReference type="NCBI Taxonomy" id="1254432"/>
    <lineage>
        <taxon>Bacteria</taxon>
        <taxon>Pseudomonadati</taxon>
        <taxon>Myxococcota</taxon>
        <taxon>Polyangia</taxon>
        <taxon>Polyangiales</taxon>
        <taxon>Polyangiaceae</taxon>
        <taxon>Sorangium</taxon>
    </lineage>
</organism>
<dbReference type="EMBL" id="CP003969">
    <property type="protein sequence ID" value="AGP39035.1"/>
    <property type="molecule type" value="Genomic_DNA"/>
</dbReference>
<sequence length="51" mass="4861">MRAVAAGGAPGGPLYVGGNVAGIVGLGLDEPLGSQADAEPRGFVARLAGAR</sequence>
<gene>
    <name evidence="1" type="ORF">SCE1572_33870</name>
</gene>
<reference evidence="1 2" key="1">
    <citation type="journal article" date="2013" name="Sci. Rep.">
        <title>Extraordinary expansion of a Sorangium cellulosum genome from an alkaline milieu.</title>
        <authorList>
            <person name="Han K."/>
            <person name="Li Z.F."/>
            <person name="Peng R."/>
            <person name="Zhu L.P."/>
            <person name="Zhou T."/>
            <person name="Wang L.G."/>
            <person name="Li S.G."/>
            <person name="Zhang X.B."/>
            <person name="Hu W."/>
            <person name="Wu Z.H."/>
            <person name="Qin N."/>
            <person name="Li Y.Z."/>
        </authorList>
    </citation>
    <scope>NUCLEOTIDE SEQUENCE [LARGE SCALE GENOMIC DNA]</scope>
    <source>
        <strain evidence="1 2">So0157-2</strain>
    </source>
</reference>
<evidence type="ECO:0000313" key="2">
    <source>
        <dbReference type="Proteomes" id="UP000014803"/>
    </source>
</evidence>
<protein>
    <submittedName>
        <fullName evidence="1">Uncharacterized protein</fullName>
    </submittedName>
</protein>
<name>S4Y4B4_SORCE</name>
<dbReference type="Proteomes" id="UP000014803">
    <property type="component" value="Chromosome"/>
</dbReference>
<dbReference type="KEGG" id="scu:SCE1572_33870"/>
<dbReference type="PATRIC" id="fig|1254432.3.peg.7678"/>
<proteinExistence type="predicted"/>
<evidence type="ECO:0000313" key="1">
    <source>
        <dbReference type="EMBL" id="AGP39035.1"/>
    </source>
</evidence>
<dbReference type="HOGENOM" id="CLU_3103914_0_0_7"/>